<keyword evidence="3" id="KW-1185">Reference proteome</keyword>
<comment type="caution">
    <text evidence="2">The sequence shown here is derived from an EMBL/GenBank/DDBJ whole genome shotgun (WGS) entry which is preliminary data.</text>
</comment>
<dbReference type="SUPFAM" id="SSF52540">
    <property type="entry name" value="P-loop containing nucleoside triphosphate hydrolases"/>
    <property type="match status" value="1"/>
</dbReference>
<evidence type="ECO:0000256" key="1">
    <source>
        <dbReference type="SAM" id="MobiDB-lite"/>
    </source>
</evidence>
<proteinExistence type="predicted"/>
<protein>
    <recommendedName>
        <fullName evidence="4">Thymidylate kinase</fullName>
    </recommendedName>
</protein>
<evidence type="ECO:0000313" key="3">
    <source>
        <dbReference type="Proteomes" id="UP000236178"/>
    </source>
</evidence>
<dbReference type="AlphaFoldDB" id="A0A2I0SMQ4"/>
<gene>
    <name evidence="2" type="ORF">CW362_20020</name>
</gene>
<evidence type="ECO:0008006" key="4">
    <source>
        <dbReference type="Google" id="ProtNLM"/>
    </source>
</evidence>
<dbReference type="Gene3D" id="3.40.50.300">
    <property type="entry name" value="P-loop containing nucleotide triphosphate hydrolases"/>
    <property type="match status" value="1"/>
</dbReference>
<dbReference type="Proteomes" id="UP000236178">
    <property type="component" value="Unassembled WGS sequence"/>
</dbReference>
<accession>A0A2I0SMQ4</accession>
<dbReference type="RefSeq" id="WP_103550878.1">
    <property type="nucleotide sequence ID" value="NZ_KZ626876.1"/>
</dbReference>
<reference evidence="2 3" key="1">
    <citation type="submission" date="2017-12" db="EMBL/GenBank/DDBJ databases">
        <title>Streptomyces populusis sp. nov., a novel endophytic actinobacterium isolated from stems of Populus adenopoda Maxim.</title>
        <authorList>
            <person name="Wang Z."/>
        </authorList>
    </citation>
    <scope>NUCLEOTIDE SEQUENCE [LARGE SCALE GENOMIC DNA]</scope>
    <source>
        <strain evidence="2 3">A249</strain>
    </source>
</reference>
<organism evidence="2 3">
    <name type="scientific">Streptomyces populi</name>
    <dbReference type="NCBI Taxonomy" id="2058924"/>
    <lineage>
        <taxon>Bacteria</taxon>
        <taxon>Bacillati</taxon>
        <taxon>Actinomycetota</taxon>
        <taxon>Actinomycetes</taxon>
        <taxon>Kitasatosporales</taxon>
        <taxon>Streptomycetaceae</taxon>
        <taxon>Streptomyces</taxon>
    </lineage>
</organism>
<dbReference type="EMBL" id="PJOS01000037">
    <property type="protein sequence ID" value="PKT71216.1"/>
    <property type="molecule type" value="Genomic_DNA"/>
</dbReference>
<name>A0A2I0SMQ4_9ACTN</name>
<evidence type="ECO:0000313" key="2">
    <source>
        <dbReference type="EMBL" id="PKT71216.1"/>
    </source>
</evidence>
<feature type="region of interest" description="Disordered" evidence="1">
    <location>
        <begin position="261"/>
        <end position="288"/>
    </location>
</feature>
<dbReference type="InterPro" id="IPR027417">
    <property type="entry name" value="P-loop_NTPase"/>
</dbReference>
<dbReference type="OrthoDB" id="1494645at2"/>
<sequence>MRAALVGIDGTGKTTVARLLSTVPGVSVVHAIRAHDDPDSPEATRSLHLARASAAADLIGSSPLKVAVLYLQLCQYAPAERRATQRGAIVLADRHPLVDPLVYLPMFARIAGDPDPGDAVRRWWAEQGPETAREVRDWLEACSGGTDPWALGLDLLRLAAAPREELAQRLADMFSTAPPDVVVRLHLPVDEALRRTRSRRNGTELHEDARLLTGLAHAYDDVLDRLSGRVTVHRVDCVGRDATSVADEVAGLLGVDTQARAPVTGPARPSRVVEQHTAVTEPGAAVAH</sequence>